<keyword evidence="10" id="KW-0812">Transmembrane</keyword>
<evidence type="ECO:0000256" key="7">
    <source>
        <dbReference type="ARBA" id="ARBA00034000"/>
    </source>
</evidence>
<dbReference type="PANTHER" id="PTHR32282">
    <property type="entry name" value="BINDING PROTEIN TRANSPEPTIDASE, PUTATIVE-RELATED"/>
    <property type="match status" value="1"/>
</dbReference>
<evidence type="ECO:0000256" key="10">
    <source>
        <dbReference type="SAM" id="Phobius"/>
    </source>
</evidence>
<dbReference type="InterPro" id="IPR023346">
    <property type="entry name" value="Lysozyme-like_dom_sf"/>
</dbReference>
<reference evidence="13 14" key="1">
    <citation type="journal article" date="2019" name="Int. J. Syst. Evol. Microbiol.">
        <title>The Global Catalogue of Microorganisms (GCM) 10K type strain sequencing project: providing services to taxonomists for standard genome sequencing and annotation.</title>
        <authorList>
            <consortium name="The Broad Institute Genomics Platform"/>
            <consortium name="The Broad Institute Genome Sequencing Center for Infectious Disease"/>
            <person name="Wu L."/>
            <person name="Ma J."/>
        </authorList>
    </citation>
    <scope>NUCLEOTIDE SEQUENCE [LARGE SCALE GENOMIC DNA]</scope>
    <source>
        <strain evidence="13 14">JCM 3367</strain>
    </source>
</reference>
<dbReference type="InterPro" id="IPR001460">
    <property type="entry name" value="PCN-bd_Tpept"/>
</dbReference>
<comment type="catalytic activity">
    <reaction evidence="7">
        <text>Preferential cleavage: (Ac)2-L-Lys-D-Ala-|-D-Ala. Also transpeptidation of peptidyl-alanyl moieties that are N-acyl substituents of D-alanine.</text>
        <dbReference type="EC" id="3.4.16.4"/>
    </reaction>
</comment>
<keyword evidence="1" id="KW-0121">Carboxypeptidase</keyword>
<evidence type="ECO:0000256" key="5">
    <source>
        <dbReference type="ARBA" id="ARBA00022801"/>
    </source>
</evidence>
<feature type="domain" description="Glycosyl transferase family 51" evidence="12">
    <location>
        <begin position="112"/>
        <end position="296"/>
    </location>
</feature>
<evidence type="ECO:0000259" key="12">
    <source>
        <dbReference type="Pfam" id="PF00912"/>
    </source>
</evidence>
<dbReference type="InterPro" id="IPR001264">
    <property type="entry name" value="Glyco_trans_51"/>
</dbReference>
<sequence length="843" mass="91041">MNVWRGIDRRRAKAVSTITDRLEKSGITGQKIRLGRIFTGHRDRSLVSSFAALAVCGVLTGLVVAAAAFPGAAMSGLAVKAGAETFAKLPSELIVKQAPQITYVYANDGRTPLATLYDENRSDTRLDQIAPVMRQAIIAAEDHQFYEHNGVDPRGIARALVATGSGGDQQGGSTLTMQYVRQAISYSAEKPADVVAATEDTPARKLREVRYAVSLERELSKDEILERYLNIAPFGNGTYGVFAASRVYFGKHPKDLTIDQAAMLAGMVKAPSAFDPNTPTGYPQAVARRDYVIGQMVETGAITPAQATTAKAAPLKVGNKRTPNGCVSTPKNDWGFFCDYLYRWWMEQEEFGETAYDRERALNSQGYKIITTLDPKIQSSAKRAVERHLPTGNRHALMIAAVEPGTGRVRAMATNRNYSLDQSKNKPSTNPDKRRLKMKGTYPNTTNPLITGGGDIAGYQAGSTFKMFTAVAALEKGMPLATSYRAPGQIRTNYVVEYGSPSACRGTNRWCPKNADPSMNGVRTMWTGFGRSVNTYFVKLEEQVGADRAVRAAEKLGIRFRAANDQYYSQNARTWGAFTLGVSLTTPLEVANAYATLAAEGKYCEPIPVQEIRKGDQALKVANPRCEQVVKTEVARAAIDMARCPVGDRSATTRCDSGTFSSGRGLVGKPVAGKTGTTDGNKTANLVLTSKKLAVAGTMADPDWANTYAEMSSNVVNYAVGEALRDGLQGIESPNFTAPDGGLVNGEQRRIPSVTCTPIETAMSRIRVAGFSPELGRRVESRCPTGTAAGTDPEWRTIKGGPVVIDISNGRKPQPDADRQIPTDPDGLLPGETAVPRRDEFPG</sequence>
<evidence type="ECO:0000256" key="2">
    <source>
        <dbReference type="ARBA" id="ARBA00022670"/>
    </source>
</evidence>
<evidence type="ECO:0000313" key="13">
    <source>
        <dbReference type="EMBL" id="GAA2518647.1"/>
    </source>
</evidence>
<feature type="compositionally biased region" description="Polar residues" evidence="9">
    <location>
        <begin position="416"/>
        <end position="430"/>
    </location>
</feature>
<comment type="caution">
    <text evidence="13">The sequence shown here is derived from an EMBL/GenBank/DDBJ whole genome shotgun (WGS) entry which is preliminary data.</text>
</comment>
<proteinExistence type="predicted"/>
<accession>A0ABN3NCC9</accession>
<gene>
    <name evidence="13" type="ORF">GCM10010201_14560</name>
</gene>
<keyword evidence="10" id="KW-0472">Membrane</keyword>
<keyword evidence="2" id="KW-0645">Protease</keyword>
<evidence type="ECO:0000256" key="8">
    <source>
        <dbReference type="ARBA" id="ARBA00049902"/>
    </source>
</evidence>
<evidence type="ECO:0000313" key="14">
    <source>
        <dbReference type="Proteomes" id="UP001499978"/>
    </source>
</evidence>
<evidence type="ECO:0000256" key="3">
    <source>
        <dbReference type="ARBA" id="ARBA00022676"/>
    </source>
</evidence>
<keyword evidence="10" id="KW-1133">Transmembrane helix</keyword>
<dbReference type="Pfam" id="PF00912">
    <property type="entry name" value="Transgly"/>
    <property type="match status" value="1"/>
</dbReference>
<dbReference type="Gene3D" id="3.40.710.10">
    <property type="entry name" value="DD-peptidase/beta-lactamase superfamily"/>
    <property type="match status" value="1"/>
</dbReference>
<dbReference type="SUPFAM" id="SSF53955">
    <property type="entry name" value="Lysozyme-like"/>
    <property type="match status" value="1"/>
</dbReference>
<evidence type="ECO:0000256" key="1">
    <source>
        <dbReference type="ARBA" id="ARBA00022645"/>
    </source>
</evidence>
<dbReference type="EMBL" id="BAAARY010000005">
    <property type="protein sequence ID" value="GAA2518647.1"/>
    <property type="molecule type" value="Genomic_DNA"/>
</dbReference>
<dbReference type="Pfam" id="PF00905">
    <property type="entry name" value="Transpeptidase"/>
    <property type="match status" value="1"/>
</dbReference>
<keyword evidence="6" id="KW-0511">Multifunctional enzyme</keyword>
<dbReference type="InterPro" id="IPR012338">
    <property type="entry name" value="Beta-lactam/transpept-like"/>
</dbReference>
<dbReference type="SUPFAM" id="SSF56601">
    <property type="entry name" value="beta-lactamase/transpeptidase-like"/>
    <property type="match status" value="1"/>
</dbReference>
<protein>
    <submittedName>
        <fullName evidence="13">Transglycosylase domain-containing protein</fullName>
    </submittedName>
</protein>
<comment type="catalytic activity">
    <reaction evidence="8">
        <text>[GlcNAc-(1-&gt;4)-Mur2Ac(oyl-L-Ala-gamma-D-Glu-L-Lys-D-Ala-D-Ala)](n)-di-trans,octa-cis-undecaprenyl diphosphate + beta-D-GlcNAc-(1-&gt;4)-Mur2Ac(oyl-L-Ala-gamma-D-Glu-L-Lys-D-Ala-D-Ala)-di-trans,octa-cis-undecaprenyl diphosphate = [GlcNAc-(1-&gt;4)-Mur2Ac(oyl-L-Ala-gamma-D-Glu-L-Lys-D-Ala-D-Ala)](n+1)-di-trans,octa-cis-undecaprenyl diphosphate + di-trans,octa-cis-undecaprenyl diphosphate + H(+)</text>
        <dbReference type="Rhea" id="RHEA:23708"/>
        <dbReference type="Rhea" id="RHEA-COMP:9602"/>
        <dbReference type="Rhea" id="RHEA-COMP:9603"/>
        <dbReference type="ChEBI" id="CHEBI:15378"/>
        <dbReference type="ChEBI" id="CHEBI:58405"/>
        <dbReference type="ChEBI" id="CHEBI:60033"/>
        <dbReference type="ChEBI" id="CHEBI:78435"/>
        <dbReference type="EC" id="2.4.99.28"/>
    </reaction>
</comment>
<dbReference type="PANTHER" id="PTHR32282:SF33">
    <property type="entry name" value="PEPTIDOGLYCAN GLYCOSYLTRANSFERASE"/>
    <property type="match status" value="1"/>
</dbReference>
<feature type="domain" description="Penicillin-binding protein transpeptidase" evidence="11">
    <location>
        <begin position="399"/>
        <end position="682"/>
    </location>
</feature>
<evidence type="ECO:0000256" key="4">
    <source>
        <dbReference type="ARBA" id="ARBA00022679"/>
    </source>
</evidence>
<dbReference type="InterPro" id="IPR050396">
    <property type="entry name" value="Glycosyltr_51/Transpeptidase"/>
</dbReference>
<evidence type="ECO:0000259" key="11">
    <source>
        <dbReference type="Pfam" id="PF00905"/>
    </source>
</evidence>
<keyword evidence="5" id="KW-0378">Hydrolase</keyword>
<feature type="transmembrane region" description="Helical" evidence="10">
    <location>
        <begin position="46"/>
        <end position="69"/>
    </location>
</feature>
<name>A0ABN3NCC9_9ACTN</name>
<evidence type="ECO:0000256" key="6">
    <source>
        <dbReference type="ARBA" id="ARBA00023268"/>
    </source>
</evidence>
<evidence type="ECO:0000256" key="9">
    <source>
        <dbReference type="SAM" id="MobiDB-lite"/>
    </source>
</evidence>
<dbReference type="Gene3D" id="1.10.3810.10">
    <property type="entry name" value="Biosynthetic peptidoglycan transglycosylase-like"/>
    <property type="match status" value="1"/>
</dbReference>
<dbReference type="InterPro" id="IPR036950">
    <property type="entry name" value="PBP_transglycosylase"/>
</dbReference>
<organism evidence="13 14">
    <name type="scientific">Pilimelia columellifera subsp. columellifera</name>
    <dbReference type="NCBI Taxonomy" id="706583"/>
    <lineage>
        <taxon>Bacteria</taxon>
        <taxon>Bacillati</taxon>
        <taxon>Actinomycetota</taxon>
        <taxon>Actinomycetes</taxon>
        <taxon>Micromonosporales</taxon>
        <taxon>Micromonosporaceae</taxon>
        <taxon>Pilimelia</taxon>
    </lineage>
</organism>
<keyword evidence="14" id="KW-1185">Reference proteome</keyword>
<feature type="region of interest" description="Disordered" evidence="9">
    <location>
        <begin position="808"/>
        <end position="843"/>
    </location>
</feature>
<feature type="region of interest" description="Disordered" evidence="9">
    <location>
        <begin position="416"/>
        <end position="445"/>
    </location>
</feature>
<keyword evidence="4" id="KW-0808">Transferase</keyword>
<dbReference type="Proteomes" id="UP001499978">
    <property type="component" value="Unassembled WGS sequence"/>
</dbReference>
<keyword evidence="3" id="KW-0328">Glycosyltransferase</keyword>